<sequence length="396" mass="42707">MYPRFSHINRTLLLAMLIGVMLPDAHAAPDAPTLTRAPFGLTPDGQQVEAFTLSNTHGMRVKILTYGATVAAIDAPDRNGHVDDVVLGFPTLEGYTRDSAQGGLFFGSTVGRVANRIANGSFRLDGQIHHIPQTEGTSALHGGRKGFDKHVWTVEDTDTTPDHASVTLGLVSPDGDEGFPGTLRVHVTFTLDQHNALVLHYRATTDRPTVVNLTNHSYFNLAGEGSGSVENHILQINAETYTPTDSHSLPLGTIASVAGTPLDFRTPHRIGAGLRSSDPQMMYTHGYDQNWIVNGQLSSTPVLAARLADPASGRMMDVLTTQPGLQVYTGNALDGRYTGPSGHAYRQTDAVALEAEHYPDSPSHPDFPSIVLRPGQTYDETTIYRLGVEPTGRTQP</sequence>
<keyword evidence="6 8" id="KW-0413">Isomerase</keyword>
<dbReference type="UniPathway" id="UPA00242"/>
<evidence type="ECO:0000256" key="6">
    <source>
        <dbReference type="ARBA" id="ARBA00023235"/>
    </source>
</evidence>
<evidence type="ECO:0000256" key="11">
    <source>
        <dbReference type="PIRSR" id="PIRSR005096-3"/>
    </source>
</evidence>
<evidence type="ECO:0000256" key="2">
    <source>
        <dbReference type="ARBA" id="ARBA00005028"/>
    </source>
</evidence>
<dbReference type="InterPro" id="IPR008183">
    <property type="entry name" value="Aldose_1/G6P_1-epimerase"/>
</dbReference>
<dbReference type="PANTHER" id="PTHR10091">
    <property type="entry name" value="ALDOSE-1-EPIMERASE"/>
    <property type="match status" value="1"/>
</dbReference>
<proteinExistence type="inferred from homology"/>
<feature type="active site" description="Proton acceptor" evidence="9">
    <location>
        <position position="354"/>
    </location>
</feature>
<feature type="chain" id="PRO_5016806929" description="Aldose 1-epimerase" evidence="12">
    <location>
        <begin position="28"/>
        <end position="396"/>
    </location>
</feature>
<dbReference type="GO" id="GO:0030246">
    <property type="term" value="F:carbohydrate binding"/>
    <property type="evidence" value="ECO:0007669"/>
    <property type="project" value="InterPro"/>
</dbReference>
<evidence type="ECO:0000313" key="14">
    <source>
        <dbReference type="Proteomes" id="UP000264120"/>
    </source>
</evidence>
<feature type="binding site" evidence="10">
    <location>
        <position position="288"/>
    </location>
    <ligand>
        <name>beta-D-galactose</name>
        <dbReference type="ChEBI" id="CHEBI:27667"/>
    </ligand>
</feature>
<evidence type="ECO:0000256" key="1">
    <source>
        <dbReference type="ARBA" id="ARBA00001614"/>
    </source>
</evidence>
<dbReference type="CDD" id="cd09019">
    <property type="entry name" value="galactose_mutarotase_like"/>
    <property type="match status" value="1"/>
</dbReference>
<dbReference type="SUPFAM" id="SSF74650">
    <property type="entry name" value="Galactose mutarotase-like"/>
    <property type="match status" value="1"/>
</dbReference>
<feature type="signal peptide" evidence="12">
    <location>
        <begin position="1"/>
        <end position="27"/>
    </location>
</feature>
<dbReference type="PIRSF" id="PIRSF005096">
    <property type="entry name" value="GALM"/>
    <property type="match status" value="1"/>
</dbReference>
<dbReference type="InterPro" id="IPR047215">
    <property type="entry name" value="Galactose_mutarotase-like"/>
</dbReference>
<dbReference type="NCBIfam" id="NF008277">
    <property type="entry name" value="PRK11055.1"/>
    <property type="match status" value="1"/>
</dbReference>
<evidence type="ECO:0000256" key="4">
    <source>
        <dbReference type="ARBA" id="ARBA00013185"/>
    </source>
</evidence>
<comment type="similarity">
    <text evidence="3 8">Belongs to the aldose epimerase family.</text>
</comment>
<evidence type="ECO:0000256" key="5">
    <source>
        <dbReference type="ARBA" id="ARBA00014165"/>
    </source>
</evidence>
<protein>
    <recommendedName>
        <fullName evidence="5 8">Aldose 1-epimerase</fullName>
        <ecNumber evidence="4 8">5.1.3.3</ecNumber>
    </recommendedName>
</protein>
<keyword evidence="12" id="KW-0732">Signal</keyword>
<evidence type="ECO:0000256" key="12">
    <source>
        <dbReference type="SAM" id="SignalP"/>
    </source>
</evidence>
<dbReference type="GO" id="GO:0005737">
    <property type="term" value="C:cytoplasm"/>
    <property type="evidence" value="ECO:0007669"/>
    <property type="project" value="TreeGrafter"/>
</dbReference>
<dbReference type="RefSeq" id="WP_118962719.1">
    <property type="nucleotide sequence ID" value="NZ_CP023036.1"/>
</dbReference>
<reference evidence="13 14" key="1">
    <citation type="submission" date="2017-08" db="EMBL/GenBank/DDBJ databases">
        <title>Complete genome sequence of Gluconacetobacter saccharivorans CV1 isolated from Fermented Vinegar.</title>
        <authorList>
            <person name="Kim S.-Y."/>
        </authorList>
    </citation>
    <scope>NUCLEOTIDE SEQUENCE [LARGE SCALE GENOMIC DNA]</scope>
    <source>
        <strain evidence="13 14">CV1</strain>
    </source>
</reference>
<evidence type="ECO:0000313" key="13">
    <source>
        <dbReference type="EMBL" id="AXY22081.1"/>
    </source>
</evidence>
<evidence type="ECO:0000256" key="7">
    <source>
        <dbReference type="ARBA" id="ARBA00023277"/>
    </source>
</evidence>
<evidence type="ECO:0000256" key="3">
    <source>
        <dbReference type="ARBA" id="ARBA00006206"/>
    </source>
</evidence>
<keyword evidence="7 8" id="KW-0119">Carbohydrate metabolism</keyword>
<dbReference type="KEGG" id="ksc:CD178_01298"/>
<dbReference type="InterPro" id="IPR011013">
    <property type="entry name" value="Gal_mutarotase_sf_dom"/>
</dbReference>
<dbReference type="GO" id="GO:0006006">
    <property type="term" value="P:glucose metabolic process"/>
    <property type="evidence" value="ECO:0007669"/>
    <property type="project" value="TreeGrafter"/>
</dbReference>
<dbReference type="InterPro" id="IPR018052">
    <property type="entry name" value="Ald1_epimerase_CS"/>
</dbReference>
<evidence type="ECO:0000256" key="8">
    <source>
        <dbReference type="PIRNR" id="PIRNR005096"/>
    </source>
</evidence>
<dbReference type="GO" id="GO:0004034">
    <property type="term" value="F:aldose 1-epimerase activity"/>
    <property type="evidence" value="ECO:0007669"/>
    <property type="project" value="UniProtKB-EC"/>
</dbReference>
<dbReference type="InterPro" id="IPR014718">
    <property type="entry name" value="GH-type_carb-bd"/>
</dbReference>
<name>A0A347WB38_9PROT</name>
<gene>
    <name evidence="13" type="primary">mro</name>
    <name evidence="13" type="ORF">CD178_01298</name>
</gene>
<comment type="catalytic activity">
    <reaction evidence="1 8">
        <text>alpha-D-glucose = beta-D-glucose</text>
        <dbReference type="Rhea" id="RHEA:10264"/>
        <dbReference type="ChEBI" id="CHEBI:15903"/>
        <dbReference type="ChEBI" id="CHEBI:17925"/>
        <dbReference type="EC" id="5.1.3.3"/>
    </reaction>
</comment>
<dbReference type="AlphaFoldDB" id="A0A347WB38"/>
<accession>A0A347WB38</accession>
<dbReference type="GO" id="GO:0033499">
    <property type="term" value="P:galactose catabolic process via UDP-galactose, Leloir pathway"/>
    <property type="evidence" value="ECO:0007669"/>
    <property type="project" value="TreeGrafter"/>
</dbReference>
<keyword evidence="14" id="KW-1185">Reference proteome</keyword>
<evidence type="ECO:0000256" key="9">
    <source>
        <dbReference type="PIRSR" id="PIRSR005096-1"/>
    </source>
</evidence>
<dbReference type="Proteomes" id="UP000264120">
    <property type="component" value="Chromosome"/>
</dbReference>
<comment type="pathway">
    <text evidence="2 8">Carbohydrate metabolism; hexose metabolism.</text>
</comment>
<organism evidence="13 14">
    <name type="scientific">Komagataeibacter saccharivorans</name>
    <dbReference type="NCBI Taxonomy" id="265959"/>
    <lineage>
        <taxon>Bacteria</taxon>
        <taxon>Pseudomonadati</taxon>
        <taxon>Pseudomonadota</taxon>
        <taxon>Alphaproteobacteria</taxon>
        <taxon>Acetobacterales</taxon>
        <taxon>Acetobacteraceae</taxon>
        <taxon>Komagataeibacter</taxon>
    </lineage>
</organism>
<dbReference type="OrthoDB" id="9779408at2"/>
<dbReference type="Gene3D" id="2.70.98.10">
    <property type="match status" value="1"/>
</dbReference>
<dbReference type="EMBL" id="CP023036">
    <property type="protein sequence ID" value="AXY22081.1"/>
    <property type="molecule type" value="Genomic_DNA"/>
</dbReference>
<evidence type="ECO:0000256" key="10">
    <source>
        <dbReference type="PIRSR" id="PIRSR005096-2"/>
    </source>
</evidence>
<dbReference type="InterPro" id="IPR015443">
    <property type="entry name" value="Aldose_1-epimerase"/>
</dbReference>
<feature type="active site" description="Proton donor" evidence="9">
    <location>
        <position position="216"/>
    </location>
</feature>
<feature type="binding site" evidence="11">
    <location>
        <begin position="115"/>
        <end position="116"/>
    </location>
    <ligand>
        <name>beta-D-galactose</name>
        <dbReference type="ChEBI" id="CHEBI:27667"/>
    </ligand>
</feature>
<dbReference type="Pfam" id="PF01263">
    <property type="entry name" value="Aldose_epim"/>
    <property type="match status" value="1"/>
</dbReference>
<dbReference type="PROSITE" id="PS00545">
    <property type="entry name" value="ALDOSE_1_EPIMERASE"/>
    <property type="match status" value="1"/>
</dbReference>
<dbReference type="EC" id="5.1.3.3" evidence="4 8"/>
<feature type="binding site" evidence="11">
    <location>
        <begin position="216"/>
        <end position="218"/>
    </location>
    <ligand>
        <name>beta-D-galactose</name>
        <dbReference type="ChEBI" id="CHEBI:27667"/>
    </ligand>
</feature>
<dbReference type="PANTHER" id="PTHR10091:SF0">
    <property type="entry name" value="GALACTOSE MUTAROTASE"/>
    <property type="match status" value="1"/>
</dbReference>